<evidence type="ECO:0000259" key="11">
    <source>
        <dbReference type="PROSITE" id="PS51847"/>
    </source>
</evidence>
<feature type="region of interest" description="Disordered" evidence="9">
    <location>
        <begin position="510"/>
        <end position="545"/>
    </location>
</feature>
<feature type="compositionally biased region" description="Low complexity" evidence="9">
    <location>
        <begin position="208"/>
        <end position="220"/>
    </location>
</feature>
<feature type="region of interest" description="Disordered" evidence="9">
    <location>
        <begin position="920"/>
        <end position="939"/>
    </location>
</feature>
<dbReference type="CDD" id="cd21675">
    <property type="entry name" value="SMP_TEX2"/>
    <property type="match status" value="1"/>
</dbReference>
<evidence type="ECO:0000256" key="3">
    <source>
        <dbReference type="ARBA" id="ARBA00022692"/>
    </source>
</evidence>
<keyword evidence="3 10" id="KW-0812">Transmembrane</keyword>
<keyword evidence="8 10" id="KW-0472">Membrane</keyword>
<feature type="compositionally biased region" description="Basic and acidic residues" evidence="9">
    <location>
        <begin position="526"/>
        <end position="537"/>
    </location>
</feature>
<dbReference type="Proteomes" id="UP000812966">
    <property type="component" value="Unassembled WGS sequence"/>
</dbReference>
<dbReference type="PANTHER" id="PTHR13466:SF19">
    <property type="entry name" value="NUCLEUS-VACUOLE JUNCTION PROTEIN 2"/>
    <property type="match status" value="1"/>
</dbReference>
<comment type="subcellular location">
    <subcellularLocation>
        <location evidence="1">Endoplasmic reticulum membrane</location>
    </subcellularLocation>
</comment>
<keyword evidence="5 10" id="KW-1133">Transmembrane helix</keyword>
<feature type="region of interest" description="Disordered" evidence="9">
    <location>
        <begin position="408"/>
        <end position="437"/>
    </location>
</feature>
<evidence type="ECO:0000256" key="5">
    <source>
        <dbReference type="ARBA" id="ARBA00022989"/>
    </source>
</evidence>
<comment type="caution">
    <text evidence="12">The sequence shown here is derived from an EMBL/GenBank/DDBJ whole genome shotgun (WGS) entry which is preliminary data.</text>
</comment>
<accession>A0A8K0JT11</accession>
<feature type="region of interest" description="Disordered" evidence="9">
    <location>
        <begin position="192"/>
        <end position="224"/>
    </location>
</feature>
<evidence type="ECO:0000256" key="8">
    <source>
        <dbReference type="ARBA" id="ARBA00023136"/>
    </source>
</evidence>
<protein>
    <recommendedName>
        <fullName evidence="11">SMP-LTD domain-containing protein</fullName>
    </recommendedName>
</protein>
<feature type="region of interest" description="Disordered" evidence="9">
    <location>
        <begin position="54"/>
        <end position="118"/>
    </location>
</feature>
<keyword evidence="2" id="KW-0813">Transport</keyword>
<organism evidence="12 13">
    <name type="scientific">Filobasidium floriforme</name>
    <dbReference type="NCBI Taxonomy" id="5210"/>
    <lineage>
        <taxon>Eukaryota</taxon>
        <taxon>Fungi</taxon>
        <taxon>Dikarya</taxon>
        <taxon>Basidiomycota</taxon>
        <taxon>Agaricomycotina</taxon>
        <taxon>Tremellomycetes</taxon>
        <taxon>Filobasidiales</taxon>
        <taxon>Filobasidiaceae</taxon>
        <taxon>Filobasidium</taxon>
    </lineage>
</organism>
<dbReference type="GO" id="GO:1990456">
    <property type="term" value="P:mitochondrion-endoplasmic reticulum membrane tethering"/>
    <property type="evidence" value="ECO:0007669"/>
    <property type="project" value="TreeGrafter"/>
</dbReference>
<feature type="compositionally biased region" description="Polar residues" evidence="9">
    <location>
        <begin position="1309"/>
        <end position="1325"/>
    </location>
</feature>
<feature type="region of interest" description="Disordered" evidence="9">
    <location>
        <begin position="314"/>
        <end position="381"/>
    </location>
</feature>
<feature type="compositionally biased region" description="Gly residues" evidence="9">
    <location>
        <begin position="162"/>
        <end position="174"/>
    </location>
</feature>
<feature type="compositionally biased region" description="Low complexity" evidence="9">
    <location>
        <begin position="135"/>
        <end position="161"/>
    </location>
</feature>
<dbReference type="GO" id="GO:0005789">
    <property type="term" value="C:endoplasmic reticulum membrane"/>
    <property type="evidence" value="ECO:0007669"/>
    <property type="project" value="UniProtKB-SubCell"/>
</dbReference>
<evidence type="ECO:0000256" key="9">
    <source>
        <dbReference type="SAM" id="MobiDB-lite"/>
    </source>
</evidence>
<gene>
    <name evidence="12" type="ORF">FFLO_00533</name>
</gene>
<feature type="region of interest" description="Disordered" evidence="9">
    <location>
        <begin position="1090"/>
        <end position="1183"/>
    </location>
</feature>
<feature type="region of interest" description="Disordered" evidence="9">
    <location>
        <begin position="130"/>
        <end position="178"/>
    </location>
</feature>
<evidence type="ECO:0000256" key="7">
    <source>
        <dbReference type="ARBA" id="ARBA00023121"/>
    </source>
</evidence>
<feature type="transmembrane region" description="Helical" evidence="10">
    <location>
        <begin position="7"/>
        <end position="30"/>
    </location>
</feature>
<feature type="region of interest" description="Disordered" evidence="9">
    <location>
        <begin position="827"/>
        <end position="901"/>
    </location>
</feature>
<feature type="compositionally biased region" description="Low complexity" evidence="9">
    <location>
        <begin position="70"/>
        <end position="89"/>
    </location>
</feature>
<evidence type="ECO:0000313" key="12">
    <source>
        <dbReference type="EMBL" id="KAG7571517.1"/>
    </source>
</evidence>
<feature type="compositionally biased region" description="Acidic residues" evidence="9">
    <location>
        <begin position="318"/>
        <end position="343"/>
    </location>
</feature>
<keyword evidence="4" id="KW-0256">Endoplasmic reticulum</keyword>
<evidence type="ECO:0000313" key="13">
    <source>
        <dbReference type="Proteomes" id="UP000812966"/>
    </source>
</evidence>
<sequence length="1354" mass="144488">MSFTSFLYAYLLGGLTFIPGVIIIVVYYVYTYGSTPIGDPDPLKRLKNLLAETQGSDPLKDPEIDLLTPASTLNDTSATTTATDTNPSTEPGGNEPGLRNRNRSSSIKPAGTVFPSPKLTEKHLTGWLTVRRSFNPSNTNSSSRGRRGSGVFSGTSTPNTGGNQGLGTGQGQGGADTVIGNFKQGLLETRSEKAAGQDGSVHGQRHTGNGSSNGDSAGNPGVTGKYSTMLLNSYRSIVDGAKSSDTAPSGSSQTGQKTVLGPSGSTTSMQPRQPAIKEFVFCALKGSVLFMYEDASMENCLGVIGIEGYSVSISRGDSEDEGDDGNNDDELEIGDEISSEDSDAMTAGEQEMLDQSGMSSEEKHRVRSKATRRKRKREARGGSEFMDGELFAKRNAVVLRAVPAQSRMRRTKSSVTTVPESGIRSGPATERQIGVVPGNNVAGDTIAKTRTSATVSVPLENPKLQRKSSLPGGMSDMAVLPGDGAIPGLGRGAGPPIMALTKGMDVGVTGNDLPGQPGVPIPKTVLQDEPHERESRRKEKRRREEKRLDIEARPWYIFARNNVKQEQWYHALLLRSHPNPPANSKIHVPRPTFDKIFSSNDMQKLIDTLNEDSDSIPVRWLNAMLGRIFLGICGTAALEAFFISKVMKKVRKVKTPSFLGEIVVKEIDVGKTPPYFSKPMLKELTAEGEAAFEVALHYTGDVRITIATTAIIPTAFGFKPYSINLELVVIVQAVHGNICVRIKKPPSNRIWWGFTKPPKIDLRVLPVVSDRKIQVNMVLKAIEKQIRDAVNESIVLPNMDDLAFFDTRHLRARGGIFDEAAKNNDAEVKADLGPDGLEPIPVSKPRATGDESDLSRKSSVKPRQPPSLAVQALDLPQGKATRLAQAEDDAQSIGGASQHSITKSISESTKKWLAAKAGVNDTNAEDDRHSSEPVTPVSLNTPAKSAIEKTGVGFEIRSAGQWTAAQAMDTSVEATASGDKVMDRAQDDDVSLDKLPPTMNAVQQGFVPRGTLVSSSTDADIAAGGSVATAAALMNNIRARTADKKALQSSVNEARDAMRKWGKNWAAKRTGGVTGQIAQDAEISQKLQAVEQQIQKTQDGASPSKSIDPSPRLGTSLQERLAMAAVQAASPSSTNTSLPRQSLDGQPSGNVPSKSTISSDDRRRESLSEGRPALPVRQQPAGVAAMTVPRIPKRPDAVTAISSEARLSETTANVSSVTAARTSLGTSPKAPAVITMASDLTSATQPSGSTSNLSQLVSPSRAITEVSRNPSRPETPERSSRPPSLPARSRAASIKGFDLPKEAAKVVHHQNQTDGPLTPSKSAQDTLKGLVAADERSRAVSKPSTPTTERYPPI</sequence>
<feature type="domain" description="SMP-LTD" evidence="11">
    <location>
        <begin position="614"/>
        <end position="805"/>
    </location>
</feature>
<evidence type="ECO:0000256" key="4">
    <source>
        <dbReference type="ARBA" id="ARBA00022824"/>
    </source>
</evidence>
<evidence type="ECO:0000256" key="2">
    <source>
        <dbReference type="ARBA" id="ARBA00022448"/>
    </source>
</evidence>
<feature type="region of interest" description="Disordered" evidence="9">
    <location>
        <begin position="1241"/>
        <end position="1354"/>
    </location>
</feature>
<dbReference type="PANTHER" id="PTHR13466">
    <property type="entry name" value="TEX2 PROTEIN-RELATED"/>
    <property type="match status" value="1"/>
</dbReference>
<feature type="region of interest" description="Disordered" evidence="9">
    <location>
        <begin position="241"/>
        <end position="271"/>
    </location>
</feature>
<evidence type="ECO:0000256" key="10">
    <source>
        <dbReference type="SAM" id="Phobius"/>
    </source>
</evidence>
<dbReference type="GO" id="GO:0008289">
    <property type="term" value="F:lipid binding"/>
    <property type="evidence" value="ECO:0007669"/>
    <property type="project" value="UniProtKB-KW"/>
</dbReference>
<dbReference type="EMBL" id="JABELV010000006">
    <property type="protein sequence ID" value="KAG7571517.1"/>
    <property type="molecule type" value="Genomic_DNA"/>
</dbReference>
<evidence type="ECO:0000256" key="6">
    <source>
        <dbReference type="ARBA" id="ARBA00023055"/>
    </source>
</evidence>
<reference evidence="12" key="1">
    <citation type="submission" date="2020-04" db="EMBL/GenBank/DDBJ databases">
        <title>Analysis of mating type loci in Filobasidium floriforme.</title>
        <authorList>
            <person name="Nowrousian M."/>
        </authorList>
    </citation>
    <scope>NUCLEOTIDE SEQUENCE</scope>
    <source>
        <strain evidence="12">CBS 6242</strain>
    </source>
</reference>
<keyword evidence="7" id="KW-0446">Lipid-binding</keyword>
<keyword evidence="13" id="KW-1185">Reference proteome</keyword>
<dbReference type="GO" id="GO:0032865">
    <property type="term" value="C:ERMES complex"/>
    <property type="evidence" value="ECO:0007669"/>
    <property type="project" value="TreeGrafter"/>
</dbReference>
<feature type="compositionally biased region" description="Basic residues" evidence="9">
    <location>
        <begin position="365"/>
        <end position="378"/>
    </location>
</feature>
<feature type="compositionally biased region" description="Polar residues" evidence="9">
    <location>
        <begin position="1129"/>
        <end position="1157"/>
    </location>
</feature>
<feature type="compositionally biased region" description="Basic and acidic residues" evidence="9">
    <location>
        <begin position="1159"/>
        <end position="1168"/>
    </location>
</feature>
<dbReference type="InterPro" id="IPR031468">
    <property type="entry name" value="SMP_LBD"/>
</dbReference>
<name>A0A8K0JT11_9TREE</name>
<evidence type="ECO:0000256" key="1">
    <source>
        <dbReference type="ARBA" id="ARBA00004586"/>
    </source>
</evidence>
<keyword evidence="6" id="KW-0445">Lipid transport</keyword>
<feature type="compositionally biased region" description="Basic and acidic residues" evidence="9">
    <location>
        <begin position="847"/>
        <end position="856"/>
    </location>
</feature>
<feature type="compositionally biased region" description="Polar residues" evidence="9">
    <location>
        <begin position="1241"/>
        <end position="1258"/>
    </location>
</feature>
<proteinExistence type="predicted"/>
<dbReference type="PROSITE" id="PS51847">
    <property type="entry name" value="SMP"/>
    <property type="match status" value="1"/>
</dbReference>
<dbReference type="GO" id="GO:0015914">
    <property type="term" value="P:phospholipid transport"/>
    <property type="evidence" value="ECO:0007669"/>
    <property type="project" value="TreeGrafter"/>
</dbReference>
<feature type="compositionally biased region" description="Polar residues" evidence="9">
    <location>
        <begin position="1090"/>
        <end position="1118"/>
    </location>
</feature>
<feature type="compositionally biased region" description="Polar residues" evidence="9">
    <location>
        <begin position="243"/>
        <end position="271"/>
    </location>
</feature>